<dbReference type="STRING" id="451379.A0A0N5AC15"/>
<dbReference type="PANTHER" id="PTHR22891">
    <property type="entry name" value="EUKARYOTIC TRANSLATION INITIATION FACTOR 2C"/>
    <property type="match status" value="1"/>
</dbReference>
<evidence type="ECO:0000313" key="1">
    <source>
        <dbReference type="Proteomes" id="UP000046393"/>
    </source>
</evidence>
<dbReference type="Proteomes" id="UP000046393">
    <property type="component" value="Unplaced"/>
</dbReference>
<dbReference type="WBParaSite" id="SMUV_0000169101-mRNA-1">
    <property type="protein sequence ID" value="SMUV_0000169101-mRNA-1"/>
    <property type="gene ID" value="SMUV_0000169101"/>
</dbReference>
<name>A0A0N5AC15_9BILA</name>
<evidence type="ECO:0000313" key="2">
    <source>
        <dbReference type="WBParaSite" id="SMUV_0000169101-mRNA-1"/>
    </source>
</evidence>
<organism evidence="1 2">
    <name type="scientific">Syphacia muris</name>
    <dbReference type="NCBI Taxonomy" id="451379"/>
    <lineage>
        <taxon>Eukaryota</taxon>
        <taxon>Metazoa</taxon>
        <taxon>Ecdysozoa</taxon>
        <taxon>Nematoda</taxon>
        <taxon>Chromadorea</taxon>
        <taxon>Rhabditida</taxon>
        <taxon>Spirurina</taxon>
        <taxon>Oxyuridomorpha</taxon>
        <taxon>Oxyuroidea</taxon>
        <taxon>Oxyuridae</taxon>
        <taxon>Syphacia</taxon>
    </lineage>
</organism>
<accession>A0A0N5AC15</accession>
<dbReference type="AlphaFoldDB" id="A0A0N5AC15"/>
<sequence>MEFDRRDNTDCTSRKPDLEEAEKRLAEFCITSRKEELAKKQPPGTLGIEKVKILTNIYGIKLSSVRVFLYNVQVIGISHRDRPMELTKRSHNESAYHTFSFRKLVCFETFKKVKEDSIFTDKLVYYDGEQRIYAIGELKLTAPDYEHTFKIIVDEHQDFGEHFKCIDFTVKATLKSFTLNDMTTLLSGLETDDPSLVHFVEIATSQYLLSNQNKFVMCGGERVYLAQPLNHGFKSGECPNLSDGKHLSVGIRKSALVVEGPKGRGSCNAAVTVDSSKTAFHCAENVLDKAISICPELLTRGVDIYNLIKLRKQFNGLFAEKRHNGSKYVFQITEVSARSALEAEFEYEGSNMTIAEFFKKRYSLNLRF</sequence>
<proteinExistence type="predicted"/>
<dbReference type="SUPFAM" id="SSF101690">
    <property type="entry name" value="PAZ domain"/>
    <property type="match status" value="1"/>
</dbReference>
<keyword evidence="1" id="KW-1185">Reference proteome</keyword>
<reference evidence="2" key="1">
    <citation type="submission" date="2017-02" db="UniProtKB">
        <authorList>
            <consortium name="WormBaseParasite"/>
        </authorList>
    </citation>
    <scope>IDENTIFICATION</scope>
</reference>
<protein>
    <submittedName>
        <fullName evidence="2">PAZ domain-containing protein</fullName>
    </submittedName>
</protein>
<dbReference type="InterPro" id="IPR036085">
    <property type="entry name" value="PAZ_dom_sf"/>
</dbReference>
<dbReference type="Gene3D" id="2.170.260.10">
    <property type="entry name" value="paz domain"/>
    <property type="match status" value="1"/>
</dbReference>